<evidence type="ECO:0000256" key="3">
    <source>
        <dbReference type="ARBA" id="ARBA00022989"/>
    </source>
</evidence>
<evidence type="ECO:0000256" key="4">
    <source>
        <dbReference type="ARBA" id="ARBA00023136"/>
    </source>
</evidence>
<name>A0A9D3RNJ8_ANGAN</name>
<dbReference type="AlphaFoldDB" id="A0A9D3RNJ8"/>
<sequence length="195" mass="21871">MDLSVLPNNNHPEKFLQLDVNTLPASHGMFDRVGFAAGAALSGQRQWQNRVYSQREDSAVNVRSSSAGASPAFTDRVLEKHITPVTLKTKIKTNPLYSDPRADRDEWESRTPKPSWTIQDFDRQSAQPDLAGYLKEDPGDLSFWLEDLYTPGYDSLLKKTEAEQKRNKVCKIVTLVVVSLCVLVVVITVPIVVTR</sequence>
<keyword evidence="2 7" id="KW-0812">Transmembrane</keyword>
<feature type="region of interest" description="Disordered" evidence="6">
    <location>
        <begin position="95"/>
        <end position="115"/>
    </location>
</feature>
<evidence type="ECO:0000259" key="8">
    <source>
        <dbReference type="Pfam" id="PF06789"/>
    </source>
</evidence>
<organism evidence="9 10">
    <name type="scientific">Anguilla anguilla</name>
    <name type="common">European freshwater eel</name>
    <name type="synonym">Muraena anguilla</name>
    <dbReference type="NCBI Taxonomy" id="7936"/>
    <lineage>
        <taxon>Eukaryota</taxon>
        <taxon>Metazoa</taxon>
        <taxon>Chordata</taxon>
        <taxon>Craniata</taxon>
        <taxon>Vertebrata</taxon>
        <taxon>Euteleostomi</taxon>
        <taxon>Actinopterygii</taxon>
        <taxon>Neopterygii</taxon>
        <taxon>Teleostei</taxon>
        <taxon>Anguilliformes</taxon>
        <taxon>Anguillidae</taxon>
        <taxon>Anguilla</taxon>
    </lineage>
</organism>
<keyword evidence="10" id="KW-1185">Reference proteome</keyword>
<dbReference type="EMBL" id="JAFIRN010000015">
    <property type="protein sequence ID" value="KAG5834132.1"/>
    <property type="molecule type" value="Genomic_DNA"/>
</dbReference>
<evidence type="ECO:0000256" key="1">
    <source>
        <dbReference type="ARBA" id="ARBA00006410"/>
    </source>
</evidence>
<dbReference type="PANTHER" id="PTHR31530:SF4">
    <property type="entry name" value="MAJOR INTRINSICALLY DISORDERED NOTCH2-BINDING RECEPTOR 1-LIKE"/>
    <property type="match status" value="1"/>
</dbReference>
<comment type="caution">
    <text evidence="9">The sequence shown here is derived from an EMBL/GenBank/DDBJ whole genome shotgun (WGS) entry which is preliminary data.</text>
</comment>
<feature type="domain" description="Major intrinsically disordered Notch2-binding receptor 1-like C-terminal" evidence="8">
    <location>
        <begin position="46"/>
        <end position="194"/>
    </location>
</feature>
<protein>
    <recommendedName>
        <fullName evidence="8">Major intrinsically disordered Notch2-binding receptor 1-like C-terminal domain-containing protein</fullName>
    </recommendedName>
</protein>
<comment type="similarity">
    <text evidence="1">Belongs to the MINAR family.</text>
</comment>
<feature type="compositionally biased region" description="Basic and acidic residues" evidence="6">
    <location>
        <begin position="100"/>
        <end position="111"/>
    </location>
</feature>
<dbReference type="Proteomes" id="UP001044222">
    <property type="component" value="Chromosome 15"/>
</dbReference>
<dbReference type="GO" id="GO:0012505">
    <property type="term" value="C:endomembrane system"/>
    <property type="evidence" value="ECO:0007669"/>
    <property type="project" value="UniProtKB-SubCell"/>
</dbReference>
<evidence type="ECO:0000256" key="5">
    <source>
        <dbReference type="ARBA" id="ARBA00037847"/>
    </source>
</evidence>
<dbReference type="InterPro" id="IPR009626">
    <property type="entry name" value="MINAR1-like_C"/>
</dbReference>
<keyword evidence="3 7" id="KW-1133">Transmembrane helix</keyword>
<evidence type="ECO:0000313" key="10">
    <source>
        <dbReference type="Proteomes" id="UP001044222"/>
    </source>
</evidence>
<feature type="transmembrane region" description="Helical" evidence="7">
    <location>
        <begin position="172"/>
        <end position="193"/>
    </location>
</feature>
<evidence type="ECO:0000256" key="2">
    <source>
        <dbReference type="ARBA" id="ARBA00022692"/>
    </source>
</evidence>
<reference evidence="9" key="1">
    <citation type="submission" date="2021-01" db="EMBL/GenBank/DDBJ databases">
        <title>A chromosome-scale assembly of European eel, Anguilla anguilla.</title>
        <authorList>
            <person name="Henkel C."/>
            <person name="Jong-Raadsen S.A."/>
            <person name="Dufour S."/>
            <person name="Weltzien F.-A."/>
            <person name="Palstra A.P."/>
            <person name="Pelster B."/>
            <person name="Spaink H.P."/>
            <person name="Van Den Thillart G.E."/>
            <person name="Jansen H."/>
            <person name="Zahm M."/>
            <person name="Klopp C."/>
            <person name="Cedric C."/>
            <person name="Louis A."/>
            <person name="Berthelot C."/>
            <person name="Parey E."/>
            <person name="Roest Crollius H."/>
            <person name="Montfort J."/>
            <person name="Robinson-Rechavi M."/>
            <person name="Bucao C."/>
            <person name="Bouchez O."/>
            <person name="Gislard M."/>
            <person name="Lluch J."/>
            <person name="Milhes M."/>
            <person name="Lampietro C."/>
            <person name="Lopez Roques C."/>
            <person name="Donnadieu C."/>
            <person name="Braasch I."/>
            <person name="Desvignes T."/>
            <person name="Postlethwait J."/>
            <person name="Bobe J."/>
            <person name="Guiguen Y."/>
            <person name="Dirks R."/>
        </authorList>
    </citation>
    <scope>NUCLEOTIDE SEQUENCE</scope>
    <source>
        <strain evidence="9">Tag_6206</strain>
        <tissue evidence="9">Liver</tissue>
    </source>
</reference>
<gene>
    <name evidence="9" type="ORF">ANANG_G00258160</name>
</gene>
<dbReference type="PANTHER" id="PTHR31530">
    <property type="entry name" value="MAJOR INTRINSICALLY DISORDERED NOTCH2-BINDING RECEPTOR 1 MINAR1 FAMILY MEMBER"/>
    <property type="match status" value="1"/>
</dbReference>
<comment type="subcellular location">
    <subcellularLocation>
        <location evidence="5">Endomembrane system</location>
        <topology evidence="5">Single-pass membrane protein</topology>
    </subcellularLocation>
</comment>
<evidence type="ECO:0000256" key="6">
    <source>
        <dbReference type="SAM" id="MobiDB-lite"/>
    </source>
</evidence>
<dbReference type="InterPro" id="IPR039706">
    <property type="entry name" value="MINAR1-like"/>
</dbReference>
<accession>A0A9D3RNJ8</accession>
<evidence type="ECO:0000313" key="9">
    <source>
        <dbReference type="EMBL" id="KAG5834132.1"/>
    </source>
</evidence>
<evidence type="ECO:0000256" key="7">
    <source>
        <dbReference type="SAM" id="Phobius"/>
    </source>
</evidence>
<dbReference type="Pfam" id="PF06789">
    <property type="entry name" value="MINAR1_C"/>
    <property type="match status" value="1"/>
</dbReference>
<keyword evidence="4 7" id="KW-0472">Membrane</keyword>
<proteinExistence type="inferred from homology"/>